<evidence type="ECO:0000313" key="2">
    <source>
        <dbReference type="EMBL" id="KZV39023.1"/>
    </source>
</evidence>
<protein>
    <recommendedName>
        <fullName evidence="4">Splicing factor 3B subunit 1-like</fullName>
    </recommendedName>
</protein>
<accession>A0A2Z7BWN2</accession>
<dbReference type="EMBL" id="KV001352">
    <property type="protein sequence ID" value="KZV39023.1"/>
    <property type="molecule type" value="Genomic_DNA"/>
</dbReference>
<organism evidence="2 3">
    <name type="scientific">Dorcoceras hygrometricum</name>
    <dbReference type="NCBI Taxonomy" id="472368"/>
    <lineage>
        <taxon>Eukaryota</taxon>
        <taxon>Viridiplantae</taxon>
        <taxon>Streptophyta</taxon>
        <taxon>Embryophyta</taxon>
        <taxon>Tracheophyta</taxon>
        <taxon>Spermatophyta</taxon>
        <taxon>Magnoliopsida</taxon>
        <taxon>eudicotyledons</taxon>
        <taxon>Gunneridae</taxon>
        <taxon>Pentapetalae</taxon>
        <taxon>asterids</taxon>
        <taxon>lamiids</taxon>
        <taxon>Lamiales</taxon>
        <taxon>Gesneriaceae</taxon>
        <taxon>Didymocarpoideae</taxon>
        <taxon>Trichosporeae</taxon>
        <taxon>Loxocarpinae</taxon>
        <taxon>Dorcoceras</taxon>
    </lineage>
</organism>
<feature type="region of interest" description="Disordered" evidence="1">
    <location>
        <begin position="275"/>
        <end position="295"/>
    </location>
</feature>
<proteinExistence type="predicted"/>
<keyword evidence="3" id="KW-1185">Reference proteome</keyword>
<feature type="compositionally biased region" description="Basic and acidic residues" evidence="1">
    <location>
        <begin position="366"/>
        <end position="386"/>
    </location>
</feature>
<evidence type="ECO:0000256" key="1">
    <source>
        <dbReference type="SAM" id="MobiDB-lite"/>
    </source>
</evidence>
<evidence type="ECO:0000313" key="3">
    <source>
        <dbReference type="Proteomes" id="UP000250235"/>
    </source>
</evidence>
<feature type="region of interest" description="Disordered" evidence="1">
    <location>
        <begin position="363"/>
        <end position="386"/>
    </location>
</feature>
<evidence type="ECO:0008006" key="4">
    <source>
        <dbReference type="Google" id="ProtNLM"/>
    </source>
</evidence>
<name>A0A2Z7BWN2_9LAMI</name>
<sequence>MAASLIQNAIQVYFDSVLSMEDEGMVKMFKALESSGLCGFLGFSSTIYEADLVSFYQNASVKDNIVITSVHGKYIEISEEHFSGIFELPTEELTDMNEVPKDLVFDAGSAFSANVTIKAGSFDMVTHERFLLMAAIHGGIKINWSRILFNILKDMVAPSSKQARGFTVQICILLKGAPDLDLGESKAFPPLKILTAKTVGTYVAKNKNIIAEEEVAELVEKGVKNAATKRRPAPAVVEPAANKKRTTVRRAAPTEKNLAVVPVAQDVEPISVISAESPSARRRGNRGNSRKEPTVEEAVEDIVAKVIAETAEIAEVETYLEEPVVMRTTEMEPVETESRIDVSAITNYDAVTSFKVLSNEEGPLVETEKDKEKDTEKEATDKRKTNEKVTDFEDTEPLSKVLELTKTSLYDEESMSIDDILRQIPKDLMLPSVMAEEPTNIRFGRGIAFREVNCLWNLSVLKSVSDIANKEEHVLQWAEIDSLQTAVQRRGYITAKFSSHITGISTEANETAQSGVDTAFDLKSLWRSYSSSSGPLIDFTNDIPQTPPTDDTPRIEETTIVIPQIEVPPVVIPSTDLTEDIAQLSIPAAVVPTTDYTESFAQLRASIDQIRLEHVQTRNDVDDLKAVLS</sequence>
<dbReference type="AlphaFoldDB" id="A0A2Z7BWN2"/>
<gene>
    <name evidence="2" type="ORF">F511_34454</name>
</gene>
<reference evidence="2 3" key="1">
    <citation type="journal article" date="2015" name="Proc. Natl. Acad. Sci. U.S.A.">
        <title>The resurrection genome of Boea hygrometrica: A blueprint for survival of dehydration.</title>
        <authorList>
            <person name="Xiao L."/>
            <person name="Yang G."/>
            <person name="Zhang L."/>
            <person name="Yang X."/>
            <person name="Zhao S."/>
            <person name="Ji Z."/>
            <person name="Zhou Q."/>
            <person name="Hu M."/>
            <person name="Wang Y."/>
            <person name="Chen M."/>
            <person name="Xu Y."/>
            <person name="Jin H."/>
            <person name="Xiao X."/>
            <person name="Hu G."/>
            <person name="Bao F."/>
            <person name="Hu Y."/>
            <person name="Wan P."/>
            <person name="Li L."/>
            <person name="Deng X."/>
            <person name="Kuang T."/>
            <person name="Xiang C."/>
            <person name="Zhu J.K."/>
            <person name="Oliver M.J."/>
            <person name="He Y."/>
        </authorList>
    </citation>
    <scope>NUCLEOTIDE SEQUENCE [LARGE SCALE GENOMIC DNA]</scope>
    <source>
        <strain evidence="3">cv. XS01</strain>
    </source>
</reference>
<dbReference type="Proteomes" id="UP000250235">
    <property type="component" value="Unassembled WGS sequence"/>
</dbReference>